<evidence type="ECO:0000313" key="4">
    <source>
        <dbReference type="Proteomes" id="UP001529272"/>
    </source>
</evidence>
<dbReference type="Proteomes" id="UP001529272">
    <property type="component" value="Unassembled WGS sequence"/>
</dbReference>
<protein>
    <submittedName>
        <fullName evidence="3">Helicase associated domain protein</fullName>
    </submittedName>
</protein>
<dbReference type="SMART" id="SM00487">
    <property type="entry name" value="DEXDc"/>
    <property type="match status" value="1"/>
</dbReference>
<dbReference type="EMBL" id="JASZZX010000013">
    <property type="protein sequence ID" value="MDM3927460.1"/>
    <property type="molecule type" value="Genomic_DNA"/>
</dbReference>
<dbReference type="Gene3D" id="6.10.140.530">
    <property type="match status" value="5"/>
</dbReference>
<dbReference type="CDD" id="cd18785">
    <property type="entry name" value="SF2_C"/>
    <property type="match status" value="1"/>
</dbReference>
<dbReference type="InterPro" id="IPR006935">
    <property type="entry name" value="Helicase/UvrB_N"/>
</dbReference>
<dbReference type="InterPro" id="IPR001650">
    <property type="entry name" value="Helicase_C-like"/>
</dbReference>
<dbReference type="Gene3D" id="3.40.50.300">
    <property type="entry name" value="P-loop containing nucleotide triphosphate hydrolases"/>
    <property type="match status" value="2"/>
</dbReference>
<comment type="caution">
    <text evidence="3">The sequence shown here is derived from an EMBL/GenBank/DDBJ whole genome shotgun (WGS) entry which is preliminary data.</text>
</comment>
<name>A0ABT7P2G7_MYCIT</name>
<dbReference type="InterPro" id="IPR005114">
    <property type="entry name" value="Helicase_assoc"/>
</dbReference>
<dbReference type="PROSITE" id="PS51194">
    <property type="entry name" value="HELICASE_CTER"/>
    <property type="match status" value="1"/>
</dbReference>
<dbReference type="PROSITE" id="PS51192">
    <property type="entry name" value="HELICASE_ATP_BIND_1"/>
    <property type="match status" value="1"/>
</dbReference>
<keyword evidence="4" id="KW-1185">Reference proteome</keyword>
<dbReference type="RefSeq" id="WP_289114706.1">
    <property type="nucleotide sequence ID" value="NZ_JASZZX010000013.1"/>
</dbReference>
<evidence type="ECO:0000259" key="1">
    <source>
        <dbReference type="PROSITE" id="PS51192"/>
    </source>
</evidence>
<evidence type="ECO:0000313" key="3">
    <source>
        <dbReference type="EMBL" id="MDM3927460.1"/>
    </source>
</evidence>
<sequence length="917" mass="102924">MPDQGGRRPRRLRLRRYQRAAVDVVDARQERALIVAACGTGKTLMAVHAVAKLLDGRPGAVLVTFPTLGLLEQTYRTWQQQARFDFAALGVCSAHLRDTEDIHSDELSIASTTSPQRVAAWRAGLTGVGVAFCTYQSLAVIAAAHTEHGMEPWSVAVFDEAHRTAGLQGKPFAAALDSRKIPSQHRLFYTATPKVHSGPRTRAGKPRRRTVASMDDADLYGPQVFTLPARDAIEQGILSPFKVAVIAVSDSAVAAALKDLRLVSLAAGDDSVARADHVAAAIALTQAAADYQLSSVLAFHNTIAASAEFATTFARVHTLLTAQGLNPDGRAAAIRHIDGTTTLRDRLAATQTLAVPGVDQWNVVTNARCLTEGINIPALDAVFFAEPRASEVDVAQAVGRAIRKNPHHDRPALIVLAVTVDDSQDAETVIDVSEFRRTRQVLKALQSHDPSLSRDLAAVREQLADPDLGERENVKSDILDIHVPTTLSRRMIKEFFQAFSIHTVDALTRQWEENYCSLKRFANQHGHCNIARKDRSETGSALGTWIQHQRGLYARGRLLAERIERLEALPGWSWNLTEARWEQNFAALQQFAAKHGHPFPPFSYRSAEGLRLAAWISNQRRTLRKDPLSMKRRARFETLPGWTWTRTDTRWEDAFNELAEHIDRTGELRVRPRTALANWMQRQRSLYHRGDLDAMRARRLAALPGWTWNPLDTGWDDNFAALRDYAARTGRARPPQSYTTDSGFQLGRWVSDQRRRRGKLTEERRKQLEALPGWTWNASEAQWEEFITALRAFAAEHDHAYPPRDPTRPELVKLNQAVVSVRRPARRNRLSVEQRRQLEELPGWSWEYRQKSTWETSFAALVAYAAQHGHATPPKDYCTPDGIALGLWVHEMRQPSRRRKLGARQSARLEALPGWTW</sequence>
<dbReference type="PANTHER" id="PTHR33418:SF1">
    <property type="entry name" value="HELICASE-ASSOCIATED DOMAIN-CONTAINING PROTEIN"/>
    <property type="match status" value="1"/>
</dbReference>
<dbReference type="Pfam" id="PF03457">
    <property type="entry name" value="HA"/>
    <property type="match status" value="6"/>
</dbReference>
<dbReference type="InterPro" id="IPR027417">
    <property type="entry name" value="P-loop_NTPase"/>
</dbReference>
<dbReference type="PANTHER" id="PTHR33418">
    <property type="entry name" value="HELICASE-ASSOCIATED"/>
    <property type="match status" value="1"/>
</dbReference>
<feature type="domain" description="Helicase C-terminal" evidence="2">
    <location>
        <begin position="292"/>
        <end position="453"/>
    </location>
</feature>
<dbReference type="InterPro" id="IPR014001">
    <property type="entry name" value="Helicase_ATP-bd"/>
</dbReference>
<dbReference type="SUPFAM" id="SSF52540">
    <property type="entry name" value="P-loop containing nucleoside triphosphate hydrolases"/>
    <property type="match status" value="1"/>
</dbReference>
<organism evidence="3 4">
    <name type="scientific">Mycobacterium intracellulare subsp. chimaera</name>
    <dbReference type="NCBI Taxonomy" id="222805"/>
    <lineage>
        <taxon>Bacteria</taxon>
        <taxon>Bacillati</taxon>
        <taxon>Actinomycetota</taxon>
        <taxon>Actinomycetes</taxon>
        <taxon>Mycobacteriales</taxon>
        <taxon>Mycobacteriaceae</taxon>
        <taxon>Mycobacterium</taxon>
        <taxon>Mycobacterium avium complex (MAC)</taxon>
    </lineage>
</organism>
<dbReference type="Pfam" id="PF00271">
    <property type="entry name" value="Helicase_C"/>
    <property type="match status" value="1"/>
</dbReference>
<reference evidence="3 4" key="1">
    <citation type="submission" date="2023-06" db="EMBL/GenBank/DDBJ databases">
        <title>Itaconate inhibition of nontuberculous mycobacteria.</title>
        <authorList>
            <person name="Breen P."/>
            <person name="Zimbric M."/>
            <person name="Caverly L."/>
        </authorList>
    </citation>
    <scope>NUCLEOTIDE SEQUENCE [LARGE SCALE GENOMIC DNA]</scope>
    <source>
        <strain evidence="3 4">FLAC1071</strain>
    </source>
</reference>
<dbReference type="Pfam" id="PF04851">
    <property type="entry name" value="ResIII"/>
    <property type="match status" value="1"/>
</dbReference>
<reference evidence="4" key="2">
    <citation type="submission" date="2023-06" db="EMBL/GenBank/DDBJ databases">
        <title>Itaconate inhibition of nontuberculous mycobacteria.</title>
        <authorList>
            <person name="Spilker T."/>
        </authorList>
    </citation>
    <scope>NUCLEOTIDE SEQUENCE [LARGE SCALE GENOMIC DNA]</scope>
    <source>
        <strain evidence="4">FLAC1071</strain>
    </source>
</reference>
<feature type="domain" description="Helicase ATP-binding" evidence="1">
    <location>
        <begin position="23"/>
        <end position="211"/>
    </location>
</feature>
<gene>
    <name evidence="3" type="ORF">QRB35_15715</name>
</gene>
<proteinExistence type="predicted"/>
<evidence type="ECO:0000259" key="2">
    <source>
        <dbReference type="PROSITE" id="PS51194"/>
    </source>
</evidence>
<accession>A0ABT7P2G7</accession>